<dbReference type="GO" id="GO:0006465">
    <property type="term" value="P:signal peptide processing"/>
    <property type="evidence" value="ECO:0007669"/>
    <property type="project" value="TreeGrafter"/>
</dbReference>
<feature type="transmembrane region" description="Helical" evidence="7">
    <location>
        <begin position="227"/>
        <end position="250"/>
    </location>
</feature>
<accession>B1I3C2</accession>
<dbReference type="InterPro" id="IPR000045">
    <property type="entry name" value="Prepilin_IV_endopep_pep"/>
</dbReference>
<evidence type="ECO:0000256" key="4">
    <source>
        <dbReference type="ARBA" id="ARBA00022692"/>
    </source>
</evidence>
<feature type="transmembrane region" description="Helical" evidence="7">
    <location>
        <begin position="126"/>
        <end position="144"/>
    </location>
</feature>
<evidence type="ECO:0000256" key="5">
    <source>
        <dbReference type="ARBA" id="ARBA00022989"/>
    </source>
</evidence>
<protein>
    <submittedName>
        <fullName evidence="10">Peptidase A24A domain protein</fullName>
    </submittedName>
</protein>
<keyword evidence="6 7" id="KW-0472">Membrane</keyword>
<dbReference type="eggNOG" id="COG1989">
    <property type="taxonomic scope" value="Bacteria"/>
</dbReference>
<evidence type="ECO:0000256" key="7">
    <source>
        <dbReference type="SAM" id="Phobius"/>
    </source>
</evidence>
<keyword evidence="4 7" id="KW-0812">Transmembrane</keyword>
<feature type="transmembrane region" description="Helical" evidence="7">
    <location>
        <begin position="7"/>
        <end position="27"/>
    </location>
</feature>
<reference evidence="10 11" key="2">
    <citation type="journal article" date="2008" name="Science">
        <title>Environmental genomics reveals a single-species ecosystem deep within Earth.</title>
        <authorList>
            <person name="Chivian D."/>
            <person name="Brodie E.L."/>
            <person name="Alm E.J."/>
            <person name="Culley D.E."/>
            <person name="Dehal P.S."/>
            <person name="Desantis T.Z."/>
            <person name="Gihring T.M."/>
            <person name="Lapidus A."/>
            <person name="Lin L.H."/>
            <person name="Lowry S.R."/>
            <person name="Moser D.P."/>
            <person name="Richardson P.M."/>
            <person name="Southam G."/>
            <person name="Wanger G."/>
            <person name="Pratt L.M."/>
            <person name="Andersen G.L."/>
            <person name="Hazen T.C."/>
            <person name="Brockman F.J."/>
            <person name="Arkin A.P."/>
            <person name="Onstott T.C."/>
        </authorList>
    </citation>
    <scope>NUCLEOTIDE SEQUENCE [LARGE SCALE GENOMIC DNA]</scope>
    <source>
        <strain evidence="10 11">MP104C</strain>
    </source>
</reference>
<gene>
    <name evidence="10" type="ordered locus">Daud_0967</name>
</gene>
<dbReference type="Proteomes" id="UP000008544">
    <property type="component" value="Chromosome"/>
</dbReference>
<dbReference type="InterPro" id="IPR010627">
    <property type="entry name" value="Prepilin_pept_A24_N"/>
</dbReference>
<dbReference type="GO" id="GO:0004190">
    <property type="term" value="F:aspartic-type endopeptidase activity"/>
    <property type="evidence" value="ECO:0007669"/>
    <property type="project" value="InterPro"/>
</dbReference>
<evidence type="ECO:0000313" key="10">
    <source>
        <dbReference type="EMBL" id="ACA59479.1"/>
    </source>
</evidence>
<sequence>MGVRVVLEGLLIFVLGSIVGSFLNVCIHRLPVGESVVFPPSRCVSCGAKLGFIDLVPVFSFLYLRGRCRRCGVPISWHYPLVECAAGLLFVLAWLRFGATWATPGAWALFAVLLIATLIDLRHGIIPDRVVLAGLVLGLPLVALQSWAALLWGAAAFLGAGLFMLAIAVISRGGMGGGDIKLAALMGLYLGPAGVALALFLAFLAGGTVAVLLLATGRKGRKDPVPFGPYLALGGIVAALWGREIISWYFGLWG</sequence>
<proteinExistence type="inferred from homology"/>
<feature type="transmembrane region" description="Helical" evidence="7">
    <location>
        <begin position="47"/>
        <end position="64"/>
    </location>
</feature>
<feature type="domain" description="Prepilin type IV endopeptidase peptidase" evidence="8">
    <location>
        <begin position="107"/>
        <end position="210"/>
    </location>
</feature>
<feature type="transmembrane region" description="Helical" evidence="7">
    <location>
        <begin position="150"/>
        <end position="170"/>
    </location>
</feature>
<feature type="transmembrane region" description="Helical" evidence="7">
    <location>
        <begin position="76"/>
        <end position="95"/>
    </location>
</feature>
<dbReference type="Gene3D" id="1.20.120.1220">
    <property type="match status" value="1"/>
</dbReference>
<feature type="domain" description="Prepilin peptidase A24 N-terminal" evidence="9">
    <location>
        <begin position="14"/>
        <end position="97"/>
    </location>
</feature>
<dbReference type="HOGENOM" id="CLU_057101_0_1_9"/>
<dbReference type="Pfam" id="PF06750">
    <property type="entry name" value="A24_N_bact"/>
    <property type="match status" value="1"/>
</dbReference>
<dbReference type="GO" id="GO:0005886">
    <property type="term" value="C:plasma membrane"/>
    <property type="evidence" value="ECO:0007669"/>
    <property type="project" value="UniProtKB-SubCell"/>
</dbReference>
<dbReference type="InterPro" id="IPR050882">
    <property type="entry name" value="Prepilin_peptidase/N-MTase"/>
</dbReference>
<dbReference type="AlphaFoldDB" id="B1I3C2"/>
<evidence type="ECO:0000256" key="6">
    <source>
        <dbReference type="ARBA" id="ARBA00023136"/>
    </source>
</evidence>
<comment type="similarity">
    <text evidence="2">Belongs to the peptidase A24 family.</text>
</comment>
<dbReference type="KEGG" id="dau:Daud_0967"/>
<dbReference type="OrthoDB" id="9789291at2"/>
<evidence type="ECO:0000256" key="3">
    <source>
        <dbReference type="ARBA" id="ARBA00022475"/>
    </source>
</evidence>
<evidence type="ECO:0000256" key="1">
    <source>
        <dbReference type="ARBA" id="ARBA00004651"/>
    </source>
</evidence>
<evidence type="ECO:0000256" key="2">
    <source>
        <dbReference type="ARBA" id="ARBA00005801"/>
    </source>
</evidence>
<name>B1I3C2_DESAP</name>
<keyword evidence="3" id="KW-1003">Cell membrane</keyword>
<dbReference type="STRING" id="477974.Daud_0967"/>
<keyword evidence="11" id="KW-1185">Reference proteome</keyword>
<organism evidence="10 11">
    <name type="scientific">Desulforudis audaxviator (strain MP104C)</name>
    <dbReference type="NCBI Taxonomy" id="477974"/>
    <lineage>
        <taxon>Bacteria</taxon>
        <taxon>Bacillati</taxon>
        <taxon>Bacillota</taxon>
        <taxon>Clostridia</taxon>
        <taxon>Thermoanaerobacterales</taxon>
        <taxon>Candidatus Desulforudaceae</taxon>
        <taxon>Candidatus Desulforudis</taxon>
    </lineage>
</organism>
<reference evidence="11" key="1">
    <citation type="submission" date="2007-10" db="EMBL/GenBank/DDBJ databases">
        <title>Complete sequence of chromosome of Desulforudis audaxviator MP104C.</title>
        <authorList>
            <person name="Copeland A."/>
            <person name="Lucas S."/>
            <person name="Lapidus A."/>
            <person name="Barry K."/>
            <person name="Glavina del Rio T."/>
            <person name="Dalin E."/>
            <person name="Tice H."/>
            <person name="Bruce D."/>
            <person name="Pitluck S."/>
            <person name="Lowry S.R."/>
            <person name="Larimer F."/>
            <person name="Land M.L."/>
            <person name="Hauser L."/>
            <person name="Kyrpides N."/>
            <person name="Ivanova N.N."/>
            <person name="Richardson P."/>
        </authorList>
    </citation>
    <scope>NUCLEOTIDE SEQUENCE [LARGE SCALE GENOMIC DNA]</scope>
    <source>
        <strain evidence="11">MP104C</strain>
    </source>
</reference>
<comment type="subcellular location">
    <subcellularLocation>
        <location evidence="1">Cell membrane</location>
        <topology evidence="1">Multi-pass membrane protein</topology>
    </subcellularLocation>
</comment>
<dbReference type="MEROPS" id="A24.019"/>
<feature type="transmembrane region" description="Helical" evidence="7">
    <location>
        <begin position="182"/>
        <end position="215"/>
    </location>
</feature>
<dbReference type="Pfam" id="PF01478">
    <property type="entry name" value="Peptidase_A24"/>
    <property type="match status" value="1"/>
</dbReference>
<dbReference type="PANTHER" id="PTHR30487">
    <property type="entry name" value="TYPE 4 PREPILIN-LIKE PROTEINS LEADER PEPTIDE-PROCESSING ENZYME"/>
    <property type="match status" value="1"/>
</dbReference>
<dbReference type="EMBL" id="CP000860">
    <property type="protein sequence ID" value="ACA59479.1"/>
    <property type="molecule type" value="Genomic_DNA"/>
</dbReference>
<evidence type="ECO:0000259" key="8">
    <source>
        <dbReference type="Pfam" id="PF01478"/>
    </source>
</evidence>
<evidence type="ECO:0000313" key="11">
    <source>
        <dbReference type="Proteomes" id="UP000008544"/>
    </source>
</evidence>
<keyword evidence="5 7" id="KW-1133">Transmembrane helix</keyword>
<evidence type="ECO:0000259" key="9">
    <source>
        <dbReference type="Pfam" id="PF06750"/>
    </source>
</evidence>
<feature type="transmembrane region" description="Helical" evidence="7">
    <location>
        <begin position="101"/>
        <end position="119"/>
    </location>
</feature>
<dbReference type="PANTHER" id="PTHR30487:SF0">
    <property type="entry name" value="PREPILIN LEADER PEPTIDASE_N-METHYLTRANSFERASE-RELATED"/>
    <property type="match status" value="1"/>
</dbReference>